<dbReference type="Proteomes" id="UP000215902">
    <property type="component" value="Unassembled WGS sequence"/>
</dbReference>
<dbReference type="GO" id="GO:0017125">
    <property type="term" value="F:deoxycytidyl transferase activity"/>
    <property type="evidence" value="ECO:0007669"/>
    <property type="project" value="TreeGrafter"/>
</dbReference>
<dbReference type="Gene3D" id="3.40.1170.60">
    <property type="match status" value="1"/>
</dbReference>
<protein>
    <recommendedName>
        <fullName evidence="3 13">DNA repair protein REV1</fullName>
        <ecNumber evidence="13">2.7.7.-</ecNumber>
    </recommendedName>
</protein>
<keyword evidence="9" id="KW-0460">Magnesium</keyword>
<feature type="compositionally biased region" description="Gly residues" evidence="14">
    <location>
        <begin position="647"/>
        <end position="662"/>
    </location>
</feature>
<feature type="compositionally biased region" description="Basic residues" evidence="14">
    <location>
        <begin position="1"/>
        <end position="10"/>
    </location>
</feature>
<dbReference type="SUPFAM" id="SSF100879">
    <property type="entry name" value="Lesion bypass DNA polymerase (Y-family), little finger domain"/>
    <property type="match status" value="1"/>
</dbReference>
<feature type="region of interest" description="Disordered" evidence="14">
    <location>
        <begin position="960"/>
        <end position="980"/>
    </location>
</feature>
<dbReference type="InterPro" id="IPR001357">
    <property type="entry name" value="BRCT_dom"/>
</dbReference>
<keyword evidence="5 13" id="KW-0808">Transferase</keyword>
<dbReference type="EMBL" id="NIVC01000616">
    <property type="protein sequence ID" value="PAA79818.1"/>
    <property type="molecule type" value="Genomic_DNA"/>
</dbReference>
<dbReference type="PANTHER" id="PTHR45990:SF1">
    <property type="entry name" value="DNA REPAIR PROTEIN REV1"/>
    <property type="match status" value="1"/>
</dbReference>
<feature type="region of interest" description="Disordered" evidence="14">
    <location>
        <begin position="843"/>
        <end position="867"/>
    </location>
</feature>
<dbReference type="PROSITE" id="PS50172">
    <property type="entry name" value="BRCT"/>
    <property type="match status" value="1"/>
</dbReference>
<feature type="compositionally biased region" description="Gly residues" evidence="14">
    <location>
        <begin position="11"/>
        <end position="22"/>
    </location>
</feature>
<dbReference type="FunFam" id="3.30.1490.100:FF:000001">
    <property type="entry name" value="DNA repair protein REV1"/>
    <property type="match status" value="1"/>
</dbReference>
<feature type="region of interest" description="Disordered" evidence="14">
    <location>
        <begin position="1008"/>
        <end position="1114"/>
    </location>
</feature>
<sequence>MSGRGRRRGRGGPGDDGWGEFGGYMEAKKSKLAAQFEQEISSDEADEAASGDRAEHIRPIFAGVCIHVDGYTEPPAHELKRLMQKYGGRYAHYYSRAEVSHTVASQLATSKLKALQPDRIVVTPRWITDSLKAGKRLNEAPYRLRVGQEAPNPPPPSCSPSKGASAAMGRPEYIGQFYANSRLHHISAWAGKARQLVADMRAAGAARFPGADRLRAMAEAERSGTAAAGREQPQHQRVVMHIDMDCFFVSVALLTRPELRGKPVAVSHASTSSRQASGDAGGSSDRLRARRGADPDWEMRQYGGAVASEKASCGSLHQSWSEVASCSYAARACGVRNGMLLGRARELCPELITVPYEFEAYEAASSQLYRLLGEFTHSLQAVSCDELFVDCGELLRETGASPAQLACLVRKEVQERTGGCTASCGLGPNLLVARLATKQAKPDGQRVLLDPAGIAELLRDLPVRELPGVGRALEARLTSLGFGTCGLLRGAQVSALGRELGPRVAQTLLDAANGRDDRPVLAERERKSISAEINYGVRFQTMADCEAFLDGLCRELQARMRAAKVRGRAMHFKAMMRRSDAPQETAKFGGHGVCNTVNKSVALPLDTDDARLLLQECMIIVRQLRLAPQDMRGLGIHMTRLVPATTGSGGSGSSGGGGGGGRSMDISRFAKKVNPFAASGSAASSLSGATSSSMSGATSGSMSGATSGSMSGATSGSMSGATSGSMSGATSGSMFGATSGSMSGATSGSMFGATSVSMSGATSGSMSGATSGSMSGATSGSMSGATSGSMSGATSGSMSGATSGSMSGATSGSMSGATSGSMSGVTSGFLSGAASGATFSSASGTSSSNTFGGPSGATSGASSGASGAKLLGRKASSNCYSSDRNKVTGKANFFANAAGPSLIEEEEGDERADSPAVPSAADCTQYDLSSALLDSGAPQIDEDFLAALPDSMATAIRAQLRDRDQNRDRDQDRDQVVPLPAASQLSQSCLAALPPEIRAELDAAYAAEERQRLRREQQPQLPPPPLRKAGRGRPKGSRNRTHAAPAGGAAGLAGKSGVSRTAPQSSRKKPGVKQLTVAEMFRRPQTAPPSPPPPLPPPPPSPPISSTVEPEAATDVAAAATAEAAVDHLDAGCLDGSPPPLLLRPPSLCGRGRRLADLRRLLTDWTASAESPRPADERLLLRFFLAHLPDHLTRLYRLVRHFKSVAEAAGAAGLPPALGWWPRFRLEWPGTCPGRNWPCVDLVAMVFLRRLGMVLLCCYYGVAMLLL</sequence>
<dbReference type="InterPro" id="IPR036775">
    <property type="entry name" value="DNA_pol_Y-fam_lit_finger_sf"/>
</dbReference>
<dbReference type="Gene3D" id="3.30.1490.100">
    <property type="entry name" value="DNA polymerase, Y-family, little finger domain"/>
    <property type="match status" value="1"/>
</dbReference>
<dbReference type="SUPFAM" id="SSF52113">
    <property type="entry name" value="BRCT domain"/>
    <property type="match status" value="1"/>
</dbReference>
<keyword evidence="11 13" id="KW-0234">DNA repair</keyword>
<keyword evidence="7" id="KW-0479">Metal-binding</keyword>
<feature type="compositionally biased region" description="Basic residues" evidence="14">
    <location>
        <begin position="1028"/>
        <end position="1041"/>
    </location>
</feature>
<evidence type="ECO:0000256" key="8">
    <source>
        <dbReference type="ARBA" id="ARBA00022763"/>
    </source>
</evidence>
<accession>A0A267G167</accession>
<dbReference type="SMART" id="SM00292">
    <property type="entry name" value="BRCT"/>
    <property type="match status" value="1"/>
</dbReference>
<dbReference type="InterPro" id="IPR043502">
    <property type="entry name" value="DNA/RNA_pol_sf"/>
</dbReference>
<comment type="function">
    <text evidence="13">Deoxycytidyl transferase involved in DNA repair. Transfers a dCMP residue from dCTP to the 3'-end of a DNA primer in a template-dependent reaction. May assist in the first step in the bypass of abasic lesions by the insertion of a nucleotide opposite the lesion. Required for normal induction of mutations by physical and chemical agents.</text>
</comment>
<dbReference type="GO" id="GO:0006281">
    <property type="term" value="P:DNA repair"/>
    <property type="evidence" value="ECO:0007669"/>
    <property type="project" value="UniProtKB-KW"/>
</dbReference>
<feature type="domain" description="UmuC" evidence="16">
    <location>
        <begin position="239"/>
        <end position="470"/>
    </location>
</feature>
<comment type="subcellular location">
    <subcellularLocation>
        <location evidence="1 13">Nucleus</location>
    </subcellularLocation>
</comment>
<evidence type="ECO:0000256" key="14">
    <source>
        <dbReference type="SAM" id="MobiDB-lite"/>
    </source>
</evidence>
<dbReference type="EC" id="2.7.7.-" evidence="13"/>
<dbReference type="AlphaFoldDB" id="A0A267G167"/>
<feature type="region of interest" description="Disordered" evidence="14">
    <location>
        <begin position="265"/>
        <end position="294"/>
    </location>
</feature>
<evidence type="ECO:0000256" key="6">
    <source>
        <dbReference type="ARBA" id="ARBA00022695"/>
    </source>
</evidence>
<feature type="region of interest" description="Disordered" evidence="14">
    <location>
        <begin position="681"/>
        <end position="728"/>
    </location>
</feature>
<name>A0A267G167_9PLAT</name>
<evidence type="ECO:0000256" key="1">
    <source>
        <dbReference type="ARBA" id="ARBA00004123"/>
    </source>
</evidence>
<dbReference type="Pfam" id="PF00817">
    <property type="entry name" value="IMS"/>
    <property type="match status" value="1"/>
</dbReference>
<feature type="compositionally biased region" description="Basic and acidic residues" evidence="14">
    <location>
        <begin position="285"/>
        <end position="294"/>
    </location>
</feature>
<dbReference type="InterPro" id="IPR043128">
    <property type="entry name" value="Rev_trsase/Diguanyl_cyclase"/>
</dbReference>
<evidence type="ECO:0000256" key="13">
    <source>
        <dbReference type="PIRNR" id="PIRNR036573"/>
    </source>
</evidence>
<evidence type="ECO:0000256" key="4">
    <source>
        <dbReference type="ARBA" id="ARBA00022634"/>
    </source>
</evidence>
<feature type="compositionally biased region" description="Basic and acidic residues" evidence="14">
    <location>
        <begin position="960"/>
        <end position="975"/>
    </location>
</feature>
<evidence type="ECO:0000256" key="9">
    <source>
        <dbReference type="ARBA" id="ARBA00022842"/>
    </source>
</evidence>
<dbReference type="GO" id="GO:0070987">
    <property type="term" value="P:error-free translesion synthesis"/>
    <property type="evidence" value="ECO:0007669"/>
    <property type="project" value="TreeGrafter"/>
</dbReference>
<dbReference type="Gene3D" id="1.10.150.20">
    <property type="entry name" value="5' to 3' exonuclease, C-terminal subdomain"/>
    <property type="match status" value="1"/>
</dbReference>
<feature type="compositionally biased region" description="Basic and acidic residues" evidence="14">
    <location>
        <begin position="1008"/>
        <end position="1017"/>
    </location>
</feature>
<keyword evidence="18" id="KW-1185">Reference proteome</keyword>
<feature type="region of interest" description="Disordered" evidence="14">
    <location>
        <begin position="1"/>
        <end position="22"/>
    </location>
</feature>
<keyword evidence="8 13" id="KW-0227">DNA damage</keyword>
<keyword evidence="12 13" id="KW-0539">Nucleus</keyword>
<dbReference type="Pfam" id="PF11799">
    <property type="entry name" value="IMS_C"/>
    <property type="match status" value="1"/>
</dbReference>
<gene>
    <name evidence="17" type="ORF">BOX15_Mlig009767g2</name>
</gene>
<feature type="compositionally biased region" description="Pro residues" evidence="14">
    <location>
        <begin position="1086"/>
        <end position="1103"/>
    </location>
</feature>
<evidence type="ECO:0000256" key="12">
    <source>
        <dbReference type="ARBA" id="ARBA00023242"/>
    </source>
</evidence>
<evidence type="ECO:0000256" key="7">
    <source>
        <dbReference type="ARBA" id="ARBA00022723"/>
    </source>
</evidence>
<dbReference type="Pfam" id="PF00533">
    <property type="entry name" value="BRCT"/>
    <property type="match status" value="1"/>
</dbReference>
<dbReference type="Gene3D" id="6.10.250.1490">
    <property type="match status" value="1"/>
</dbReference>
<dbReference type="Gene3D" id="3.40.50.10190">
    <property type="entry name" value="BRCT domain"/>
    <property type="match status" value="1"/>
</dbReference>
<dbReference type="GO" id="GO:0003887">
    <property type="term" value="F:DNA-directed DNA polymerase activity"/>
    <property type="evidence" value="ECO:0007669"/>
    <property type="project" value="InterPro"/>
</dbReference>
<dbReference type="PANTHER" id="PTHR45990">
    <property type="entry name" value="DNA REPAIR PROTEIN REV1"/>
    <property type="match status" value="1"/>
</dbReference>
<dbReference type="PROSITE" id="PS50173">
    <property type="entry name" value="UMUC"/>
    <property type="match status" value="1"/>
</dbReference>
<evidence type="ECO:0000313" key="18">
    <source>
        <dbReference type="Proteomes" id="UP000215902"/>
    </source>
</evidence>
<dbReference type="InterPro" id="IPR053848">
    <property type="entry name" value="IMS_HHH_1"/>
</dbReference>
<dbReference type="PIRSF" id="PIRSF036573">
    <property type="entry name" value="REV1"/>
    <property type="match status" value="1"/>
</dbReference>
<dbReference type="GO" id="GO:0042276">
    <property type="term" value="P:error-prone translesion synthesis"/>
    <property type="evidence" value="ECO:0007669"/>
    <property type="project" value="InterPro"/>
</dbReference>
<evidence type="ECO:0000259" key="16">
    <source>
        <dbReference type="PROSITE" id="PS50173"/>
    </source>
</evidence>
<organism evidence="17 18">
    <name type="scientific">Macrostomum lignano</name>
    <dbReference type="NCBI Taxonomy" id="282301"/>
    <lineage>
        <taxon>Eukaryota</taxon>
        <taxon>Metazoa</taxon>
        <taxon>Spiralia</taxon>
        <taxon>Lophotrochozoa</taxon>
        <taxon>Platyhelminthes</taxon>
        <taxon>Rhabditophora</taxon>
        <taxon>Macrostomorpha</taxon>
        <taxon>Macrostomida</taxon>
        <taxon>Macrostomidae</taxon>
        <taxon>Macrostomum</taxon>
    </lineage>
</organism>
<dbReference type="Gene3D" id="3.30.70.270">
    <property type="match status" value="2"/>
</dbReference>
<evidence type="ECO:0000256" key="11">
    <source>
        <dbReference type="ARBA" id="ARBA00023204"/>
    </source>
</evidence>
<dbReference type="InterPro" id="IPR012112">
    <property type="entry name" value="REV1"/>
</dbReference>
<dbReference type="STRING" id="282301.A0A267G167"/>
<keyword evidence="6 13" id="KW-0548">Nucleotidyltransferase</keyword>
<dbReference type="GO" id="GO:0005634">
    <property type="term" value="C:nucleus"/>
    <property type="evidence" value="ECO:0007669"/>
    <property type="project" value="UniProtKB-SubCell"/>
</dbReference>
<dbReference type="SUPFAM" id="SSF56672">
    <property type="entry name" value="DNA/RNA polymerases"/>
    <property type="match status" value="1"/>
</dbReference>
<feature type="region of interest" description="Disordered" evidence="14">
    <location>
        <begin position="146"/>
        <end position="165"/>
    </location>
</feature>
<evidence type="ECO:0000313" key="17">
    <source>
        <dbReference type="EMBL" id="PAA79818.1"/>
    </source>
</evidence>
<comment type="caution">
    <text evidence="17">The sequence shown here is derived from an EMBL/GenBank/DDBJ whole genome shotgun (WGS) entry which is preliminary data.</text>
</comment>
<dbReference type="GO" id="GO:0003684">
    <property type="term" value="F:damaged DNA binding"/>
    <property type="evidence" value="ECO:0007669"/>
    <property type="project" value="UniProtKB-UniRule"/>
</dbReference>
<dbReference type="InterPro" id="IPR001126">
    <property type="entry name" value="UmuC"/>
</dbReference>
<keyword evidence="4 13" id="KW-0237">DNA synthesis</keyword>
<evidence type="ECO:0000256" key="3">
    <source>
        <dbReference type="ARBA" id="ARBA00020399"/>
    </source>
</evidence>
<dbReference type="InterPro" id="IPR036420">
    <property type="entry name" value="BRCT_dom_sf"/>
</dbReference>
<evidence type="ECO:0000259" key="15">
    <source>
        <dbReference type="PROSITE" id="PS50172"/>
    </source>
</evidence>
<dbReference type="InterPro" id="IPR017961">
    <property type="entry name" value="DNA_pol_Y-fam_little_finger"/>
</dbReference>
<dbReference type="Pfam" id="PF21999">
    <property type="entry name" value="IMS_HHH_1"/>
    <property type="match status" value="1"/>
</dbReference>
<evidence type="ECO:0000256" key="2">
    <source>
        <dbReference type="ARBA" id="ARBA00010945"/>
    </source>
</evidence>
<comment type="similarity">
    <text evidence="2 13">Belongs to the DNA polymerase type-Y family.</text>
</comment>
<dbReference type="OrthoDB" id="427711at2759"/>
<feature type="region of interest" description="Disordered" evidence="14">
    <location>
        <begin position="642"/>
        <end position="665"/>
    </location>
</feature>
<feature type="region of interest" description="Disordered" evidence="14">
    <location>
        <begin position="762"/>
        <end position="821"/>
    </location>
</feature>
<feature type="domain" description="BRCT" evidence="15">
    <location>
        <begin position="56"/>
        <end position="144"/>
    </location>
</feature>
<reference evidence="17 18" key="1">
    <citation type="submission" date="2017-06" db="EMBL/GenBank/DDBJ databases">
        <title>A platform for efficient transgenesis in Macrostomum lignano, a flatworm model organism for stem cell research.</title>
        <authorList>
            <person name="Berezikov E."/>
        </authorList>
    </citation>
    <scope>NUCLEOTIDE SEQUENCE [LARGE SCALE GENOMIC DNA]</scope>
    <source>
        <strain evidence="17">DV1</strain>
        <tissue evidence="17">Whole organism</tissue>
    </source>
</reference>
<proteinExistence type="inferred from homology"/>
<keyword evidence="10 13" id="KW-0238">DNA-binding</keyword>
<evidence type="ECO:0000256" key="5">
    <source>
        <dbReference type="ARBA" id="ARBA00022679"/>
    </source>
</evidence>
<dbReference type="CDD" id="cd17719">
    <property type="entry name" value="BRCT_Rev1"/>
    <property type="match status" value="1"/>
</dbReference>
<evidence type="ECO:0000256" key="10">
    <source>
        <dbReference type="ARBA" id="ARBA00023125"/>
    </source>
</evidence>
<feature type="compositionally biased region" description="Low complexity" evidence="14">
    <location>
        <begin position="1104"/>
        <end position="1114"/>
    </location>
</feature>
<dbReference type="GO" id="GO:0046872">
    <property type="term" value="F:metal ion binding"/>
    <property type="evidence" value="ECO:0007669"/>
    <property type="project" value="UniProtKB-KW"/>
</dbReference>